<keyword evidence="5" id="KW-0762">Sugar transport</keyword>
<dbReference type="PANTHER" id="PTHR43649">
    <property type="entry name" value="ARABINOSE-BINDING PROTEIN-RELATED"/>
    <property type="match status" value="1"/>
</dbReference>
<dbReference type="Gene3D" id="3.40.190.10">
    <property type="entry name" value="Periplasmic binding protein-like II"/>
    <property type="match status" value="2"/>
</dbReference>
<keyword evidence="3" id="KW-0813">Transport</keyword>
<feature type="chain" id="PRO_5015670299" evidence="4">
    <location>
        <begin position="28"/>
        <end position="419"/>
    </location>
</feature>
<evidence type="ECO:0000256" key="3">
    <source>
        <dbReference type="ARBA" id="ARBA00022448"/>
    </source>
</evidence>
<dbReference type="AlphaFoldDB" id="A0A2S5JH73"/>
<dbReference type="SUPFAM" id="SSF53850">
    <property type="entry name" value="Periplasmic binding protein-like II"/>
    <property type="match status" value="1"/>
</dbReference>
<comment type="subcellular location">
    <subcellularLocation>
        <location evidence="1">Periplasm</location>
    </subcellularLocation>
</comment>
<dbReference type="InterPro" id="IPR006059">
    <property type="entry name" value="SBP"/>
</dbReference>
<dbReference type="PANTHER" id="PTHR43649:SF29">
    <property type="entry name" value="OSMOPROTECTIVE COMPOUNDS-BINDING PROTEIN GGTB"/>
    <property type="match status" value="1"/>
</dbReference>
<comment type="caution">
    <text evidence="5">The sequence shown here is derived from an EMBL/GenBank/DDBJ whole genome shotgun (WGS) entry which is preliminary data.</text>
</comment>
<sequence>MSMKRTGRTIGALALGTALALAGTAMAQEKRVLRYYADYDPIPLAAMEELIADFEAANPDIDVQLNNFDHEGYKTAIRNFLSADAPDLANWYAANRMRPFVEAGQFMDVSDVWQENNLYDALSSSVASMTIDDKQWGIPYTYYQWGIYYNRDAYKAAGVELPGPDGVSWDQFVENCKKFQAAGIDCLTTGTKALWPGAGIFDYLSLRTNGYDWHMKLTGGEIPWTDESVRKVFAEWAKIQPYITKDHAALDWQDAASLLVQGKAAHYVMGNFAVGVFKEGGMTNENLGFMVFPEITPGIPRAEEAPTDTIHIPSGAKNVEDAKKFLAFVASADAQTKLNAKIGQLPTNKYSTVGDDPFIKAGFESLSTASALAQFFDRDAPAEMAKVAMEGFQEFMVKPENLDRILDRLEKARQRIYKK</sequence>
<evidence type="ECO:0000256" key="1">
    <source>
        <dbReference type="ARBA" id="ARBA00004418"/>
    </source>
</evidence>
<feature type="signal peptide" evidence="4">
    <location>
        <begin position="1"/>
        <end position="27"/>
    </location>
</feature>
<proteinExistence type="inferred from homology"/>
<accession>A0A2S5JH73</accession>
<keyword evidence="6" id="KW-1185">Reference proteome</keyword>
<evidence type="ECO:0000256" key="2">
    <source>
        <dbReference type="ARBA" id="ARBA00008520"/>
    </source>
</evidence>
<comment type="similarity">
    <text evidence="2">Belongs to the bacterial solute-binding protein 1 family.</text>
</comment>
<dbReference type="EMBL" id="PRDS01000004">
    <property type="protein sequence ID" value="PPB80780.1"/>
    <property type="molecule type" value="Genomic_DNA"/>
</dbReference>
<organism evidence="5 6">
    <name type="scientific">Albidovulum inexpectatum</name>
    <dbReference type="NCBI Taxonomy" id="196587"/>
    <lineage>
        <taxon>Bacteria</taxon>
        <taxon>Pseudomonadati</taxon>
        <taxon>Pseudomonadota</taxon>
        <taxon>Alphaproteobacteria</taxon>
        <taxon>Rhodobacterales</taxon>
        <taxon>Paracoccaceae</taxon>
        <taxon>Albidovulum</taxon>
    </lineage>
</organism>
<evidence type="ECO:0000256" key="4">
    <source>
        <dbReference type="SAM" id="SignalP"/>
    </source>
</evidence>
<evidence type="ECO:0000313" key="5">
    <source>
        <dbReference type="EMBL" id="PPB80780.1"/>
    </source>
</evidence>
<name>A0A2S5JH73_9RHOB</name>
<reference evidence="5 6" key="1">
    <citation type="submission" date="2018-01" db="EMBL/GenBank/DDBJ databases">
        <title>Genomic Encyclopedia of Archaeal and Bacterial Type Strains, Phase II (KMG-II): from individual species to whole genera.</title>
        <authorList>
            <person name="Goeker M."/>
        </authorList>
    </citation>
    <scope>NUCLEOTIDE SEQUENCE [LARGE SCALE GENOMIC DNA]</scope>
    <source>
        <strain evidence="5 6">DSM 12048</strain>
    </source>
</reference>
<keyword evidence="4" id="KW-0732">Signal</keyword>
<dbReference type="InterPro" id="IPR050490">
    <property type="entry name" value="Bact_solute-bd_prot1"/>
</dbReference>
<gene>
    <name evidence="5" type="ORF">LV82_01512</name>
</gene>
<protein>
    <submittedName>
        <fullName evidence="5">Multiple sugar transport system substrate-binding protein</fullName>
    </submittedName>
</protein>
<dbReference type="Pfam" id="PF01547">
    <property type="entry name" value="SBP_bac_1"/>
    <property type="match status" value="1"/>
</dbReference>
<evidence type="ECO:0000313" key="6">
    <source>
        <dbReference type="Proteomes" id="UP000239736"/>
    </source>
</evidence>
<dbReference type="GO" id="GO:0042597">
    <property type="term" value="C:periplasmic space"/>
    <property type="evidence" value="ECO:0007669"/>
    <property type="project" value="UniProtKB-SubCell"/>
</dbReference>
<dbReference type="Proteomes" id="UP000239736">
    <property type="component" value="Unassembled WGS sequence"/>
</dbReference>